<dbReference type="FunFam" id="3.40.50.150:FF:000053">
    <property type="entry name" value="Release factor glutamine methyltransferase"/>
    <property type="match status" value="1"/>
</dbReference>
<dbReference type="GO" id="GO:0003676">
    <property type="term" value="F:nucleic acid binding"/>
    <property type="evidence" value="ECO:0007669"/>
    <property type="project" value="InterPro"/>
</dbReference>
<evidence type="ECO:0000256" key="3">
    <source>
        <dbReference type="ARBA" id="ARBA00022691"/>
    </source>
</evidence>
<feature type="binding site" evidence="5">
    <location>
        <begin position="115"/>
        <end position="119"/>
    </location>
    <ligand>
        <name>S-adenosyl-L-methionine</name>
        <dbReference type="ChEBI" id="CHEBI:59789"/>
    </ligand>
</feature>
<feature type="binding site" evidence="5">
    <location>
        <begin position="180"/>
        <end position="183"/>
    </location>
    <ligand>
        <name>substrate</name>
    </ligand>
</feature>
<dbReference type="SUPFAM" id="SSF53335">
    <property type="entry name" value="S-adenosyl-L-methionine-dependent methyltransferases"/>
    <property type="match status" value="1"/>
</dbReference>
<dbReference type="InterPro" id="IPR029063">
    <property type="entry name" value="SAM-dependent_MTases_sf"/>
</dbReference>
<dbReference type="CDD" id="cd02440">
    <property type="entry name" value="AdoMet_MTases"/>
    <property type="match status" value="1"/>
</dbReference>
<evidence type="ECO:0000256" key="4">
    <source>
        <dbReference type="ARBA" id="ARBA00048391"/>
    </source>
</evidence>
<dbReference type="NCBIfam" id="TIGR03534">
    <property type="entry name" value="RF_mod_PrmC"/>
    <property type="match status" value="1"/>
</dbReference>
<feature type="binding site" evidence="5">
    <location>
        <position position="165"/>
    </location>
    <ligand>
        <name>S-adenosyl-L-methionine</name>
        <dbReference type="ChEBI" id="CHEBI:59789"/>
    </ligand>
</feature>
<comment type="catalytic activity">
    <reaction evidence="4 5">
        <text>L-glutaminyl-[peptide chain release factor] + S-adenosyl-L-methionine = N(5)-methyl-L-glutaminyl-[peptide chain release factor] + S-adenosyl-L-homocysteine + H(+)</text>
        <dbReference type="Rhea" id="RHEA:42896"/>
        <dbReference type="Rhea" id="RHEA-COMP:10271"/>
        <dbReference type="Rhea" id="RHEA-COMP:10272"/>
        <dbReference type="ChEBI" id="CHEBI:15378"/>
        <dbReference type="ChEBI" id="CHEBI:30011"/>
        <dbReference type="ChEBI" id="CHEBI:57856"/>
        <dbReference type="ChEBI" id="CHEBI:59789"/>
        <dbReference type="ChEBI" id="CHEBI:61891"/>
        <dbReference type="EC" id="2.1.1.297"/>
    </reaction>
</comment>
<accession>A0A5C8Z7X4</accession>
<dbReference type="Proteomes" id="UP000321764">
    <property type="component" value="Unassembled WGS sequence"/>
</dbReference>
<gene>
    <name evidence="5 8" type="primary">prmC</name>
    <name evidence="8" type="ORF">FME95_04080</name>
</gene>
<dbReference type="AlphaFoldDB" id="A0A5C8Z7X4"/>
<dbReference type="PANTHER" id="PTHR18895:SF74">
    <property type="entry name" value="MTRF1L RELEASE FACTOR GLUTAMINE METHYLTRANSFERASE"/>
    <property type="match status" value="1"/>
</dbReference>
<reference evidence="8 9" key="1">
    <citation type="submission" date="2019-07" db="EMBL/GenBank/DDBJ databases">
        <title>Reinekea sp. strain SSH23 genome sequencing and assembly.</title>
        <authorList>
            <person name="Kim I."/>
        </authorList>
    </citation>
    <scope>NUCLEOTIDE SEQUENCE [LARGE SCALE GENOMIC DNA]</scope>
    <source>
        <strain evidence="8 9">SSH23</strain>
    </source>
</reference>
<dbReference type="GO" id="GO:0032259">
    <property type="term" value="P:methylation"/>
    <property type="evidence" value="ECO:0007669"/>
    <property type="project" value="UniProtKB-KW"/>
</dbReference>
<dbReference type="InterPro" id="IPR007848">
    <property type="entry name" value="Small_mtfrase_dom"/>
</dbReference>
<dbReference type="EMBL" id="VKAD01000001">
    <property type="protein sequence ID" value="TXR53747.1"/>
    <property type="molecule type" value="Genomic_DNA"/>
</dbReference>
<dbReference type="EC" id="2.1.1.297" evidence="5"/>
<keyword evidence="9" id="KW-1185">Reference proteome</keyword>
<dbReference type="GO" id="GO:0102559">
    <property type="term" value="F:peptide chain release factor N(5)-glutamine methyltransferase activity"/>
    <property type="evidence" value="ECO:0007669"/>
    <property type="project" value="UniProtKB-EC"/>
</dbReference>
<evidence type="ECO:0000259" key="7">
    <source>
        <dbReference type="Pfam" id="PF17827"/>
    </source>
</evidence>
<evidence type="ECO:0000259" key="6">
    <source>
        <dbReference type="Pfam" id="PF05175"/>
    </source>
</evidence>
<dbReference type="InterPro" id="IPR002052">
    <property type="entry name" value="DNA_methylase_N6_adenine_CS"/>
</dbReference>
<dbReference type="InterPro" id="IPR050320">
    <property type="entry name" value="N5-glutamine_MTase"/>
</dbReference>
<dbReference type="RefSeq" id="WP_147713146.1">
    <property type="nucleotide sequence ID" value="NZ_VKAD01000001.1"/>
</dbReference>
<dbReference type="InterPro" id="IPR019874">
    <property type="entry name" value="RF_methyltr_PrmC"/>
</dbReference>
<protein>
    <recommendedName>
        <fullName evidence="5">Release factor glutamine methyltransferase</fullName>
        <shortName evidence="5">RF MTase</shortName>
        <ecNumber evidence="5">2.1.1.297</ecNumber>
    </recommendedName>
    <alternativeName>
        <fullName evidence="5">N5-glutamine methyltransferase PrmC</fullName>
    </alternativeName>
    <alternativeName>
        <fullName evidence="5">Protein-(glutamine-N5) MTase PrmC</fullName>
    </alternativeName>
    <alternativeName>
        <fullName evidence="5">Protein-glutamine N-methyltransferase PrmC</fullName>
    </alternativeName>
</protein>
<name>A0A5C8Z7X4_9GAMM</name>
<dbReference type="HAMAP" id="MF_02126">
    <property type="entry name" value="RF_methyltr_PrmC"/>
    <property type="match status" value="1"/>
</dbReference>
<dbReference type="PANTHER" id="PTHR18895">
    <property type="entry name" value="HEMK METHYLTRANSFERASE"/>
    <property type="match status" value="1"/>
</dbReference>
<feature type="domain" description="Methyltransferase small" evidence="6">
    <location>
        <begin position="93"/>
        <end position="189"/>
    </location>
</feature>
<proteinExistence type="inferred from homology"/>
<evidence type="ECO:0000313" key="9">
    <source>
        <dbReference type="Proteomes" id="UP000321764"/>
    </source>
</evidence>
<evidence type="ECO:0000313" key="8">
    <source>
        <dbReference type="EMBL" id="TXR53747.1"/>
    </source>
</evidence>
<evidence type="ECO:0000256" key="1">
    <source>
        <dbReference type="ARBA" id="ARBA00022603"/>
    </source>
</evidence>
<evidence type="ECO:0000256" key="5">
    <source>
        <dbReference type="HAMAP-Rule" id="MF_02126"/>
    </source>
</evidence>
<keyword evidence="2 5" id="KW-0808">Transferase</keyword>
<comment type="similarity">
    <text evidence="5">Belongs to the protein N5-glutamine methyltransferase family. PrmC subfamily.</text>
</comment>
<dbReference type="Gene3D" id="3.40.50.150">
    <property type="entry name" value="Vaccinia Virus protein VP39"/>
    <property type="match status" value="1"/>
</dbReference>
<dbReference type="Gene3D" id="1.10.8.10">
    <property type="entry name" value="DNA helicase RuvA subunit, C-terminal domain"/>
    <property type="match status" value="1"/>
</dbReference>
<sequence length="273" mass="30216">MSQTIEQALSYAKAKGLDSLDAQVLLAHQLNKGQTYLIAWPEKQLSAEQLSAFQSLVEKRLSGEPVAYLTGVREFWSLPIQTSKATLIPRPDTEVLVETVLQNHSAEPIQCLDLGTGTGAIALALKVERPAWRVTGVDRMPEAVVLAKQNAQQLALDVHFYQAHWCQSVVDQSLDLIVSNPPYIDAEDEHLSQGDVRFEPKSALVADEHGLADIRIITQQARRCLKQAGALYIEHGWQQADDVRQLMIEAGFSEVGCVKDYAGNDRVTYGQLK</sequence>
<feature type="binding site" evidence="5">
    <location>
        <position position="180"/>
    </location>
    <ligand>
        <name>S-adenosyl-L-methionine</name>
        <dbReference type="ChEBI" id="CHEBI:59789"/>
    </ligand>
</feature>
<dbReference type="NCBIfam" id="TIGR00536">
    <property type="entry name" value="hemK_fam"/>
    <property type="match status" value="1"/>
</dbReference>
<feature type="binding site" evidence="5">
    <location>
        <position position="138"/>
    </location>
    <ligand>
        <name>S-adenosyl-L-methionine</name>
        <dbReference type="ChEBI" id="CHEBI:59789"/>
    </ligand>
</feature>
<dbReference type="Pfam" id="PF05175">
    <property type="entry name" value="MTS"/>
    <property type="match status" value="1"/>
</dbReference>
<feature type="domain" description="Release factor glutamine methyltransferase N-terminal" evidence="7">
    <location>
        <begin position="7"/>
        <end position="71"/>
    </location>
</feature>
<dbReference type="PROSITE" id="PS00092">
    <property type="entry name" value="N6_MTASE"/>
    <property type="match status" value="1"/>
</dbReference>
<comment type="function">
    <text evidence="5">Methylates the class 1 translation termination release factors RF1/PrfA and RF2/PrfB on the glutamine residue of the universally conserved GGQ motif.</text>
</comment>
<comment type="caution">
    <text evidence="8">The sequence shown here is derived from an EMBL/GenBank/DDBJ whole genome shotgun (WGS) entry which is preliminary data.</text>
</comment>
<organism evidence="8 9">
    <name type="scientific">Reinekea thalattae</name>
    <dbReference type="NCBI Taxonomy" id="2593301"/>
    <lineage>
        <taxon>Bacteria</taxon>
        <taxon>Pseudomonadati</taxon>
        <taxon>Pseudomonadota</taxon>
        <taxon>Gammaproteobacteria</taxon>
        <taxon>Oceanospirillales</taxon>
        <taxon>Saccharospirillaceae</taxon>
        <taxon>Reinekea</taxon>
    </lineage>
</organism>
<dbReference type="Pfam" id="PF17827">
    <property type="entry name" value="PrmC_N"/>
    <property type="match status" value="1"/>
</dbReference>
<dbReference type="OrthoDB" id="9800643at2"/>
<dbReference type="InterPro" id="IPR040758">
    <property type="entry name" value="PrmC_N"/>
</dbReference>
<evidence type="ECO:0000256" key="2">
    <source>
        <dbReference type="ARBA" id="ARBA00022679"/>
    </source>
</evidence>
<dbReference type="InterPro" id="IPR004556">
    <property type="entry name" value="HemK-like"/>
</dbReference>
<keyword evidence="3 5" id="KW-0949">S-adenosyl-L-methionine</keyword>
<keyword evidence="1 5" id="KW-0489">Methyltransferase</keyword>